<reference evidence="1 2" key="1">
    <citation type="journal article" date="2024" name="Commun. Biol.">
        <title>Comparative genomic analysis of thermophilic fungi reveals convergent evolutionary adaptations and gene losses.</title>
        <authorList>
            <person name="Steindorff A.S."/>
            <person name="Aguilar-Pontes M.V."/>
            <person name="Robinson A.J."/>
            <person name="Andreopoulos B."/>
            <person name="LaButti K."/>
            <person name="Kuo A."/>
            <person name="Mondo S."/>
            <person name="Riley R."/>
            <person name="Otillar R."/>
            <person name="Haridas S."/>
            <person name="Lipzen A."/>
            <person name="Grimwood J."/>
            <person name="Schmutz J."/>
            <person name="Clum A."/>
            <person name="Reid I.D."/>
            <person name="Moisan M.C."/>
            <person name="Butler G."/>
            <person name="Nguyen T.T.M."/>
            <person name="Dewar K."/>
            <person name="Conant G."/>
            <person name="Drula E."/>
            <person name="Henrissat B."/>
            <person name="Hansel C."/>
            <person name="Singer S."/>
            <person name="Hutchinson M.I."/>
            <person name="de Vries R.P."/>
            <person name="Natvig D.O."/>
            <person name="Powell A.J."/>
            <person name="Tsang A."/>
            <person name="Grigoriev I.V."/>
        </authorList>
    </citation>
    <scope>NUCLEOTIDE SEQUENCE [LARGE SCALE GENOMIC DNA]</scope>
    <source>
        <strain evidence="1 2">CBS 620.91</strain>
    </source>
</reference>
<gene>
    <name evidence="1" type="ORF">VTJ49DRAFT_3749</name>
</gene>
<evidence type="ECO:0000313" key="1">
    <source>
        <dbReference type="EMBL" id="KAL1837469.1"/>
    </source>
</evidence>
<comment type="caution">
    <text evidence="1">The sequence shown here is derived from an EMBL/GenBank/DDBJ whole genome shotgun (WGS) entry which is preliminary data.</text>
</comment>
<keyword evidence="2" id="KW-1185">Reference proteome</keyword>
<accession>A0ABR3V6S9</accession>
<name>A0ABR3V6S9_HUMIN</name>
<dbReference type="EMBL" id="JAZGSY010000291">
    <property type="protein sequence ID" value="KAL1837469.1"/>
    <property type="molecule type" value="Genomic_DNA"/>
</dbReference>
<protein>
    <submittedName>
        <fullName evidence="1">Uncharacterized protein</fullName>
    </submittedName>
</protein>
<sequence length="68" mass="7390">MSLQATLRLKFSLGLQRGRRQDCSSYIEKIAPDPLPPGDGENAAQDKSCPVMVGRVDPAIPCPHRADD</sequence>
<dbReference type="Proteomes" id="UP001583172">
    <property type="component" value="Unassembled WGS sequence"/>
</dbReference>
<evidence type="ECO:0000313" key="2">
    <source>
        <dbReference type="Proteomes" id="UP001583172"/>
    </source>
</evidence>
<proteinExistence type="predicted"/>
<organism evidence="1 2">
    <name type="scientific">Humicola insolens</name>
    <name type="common">Soft-rot fungus</name>
    <dbReference type="NCBI Taxonomy" id="85995"/>
    <lineage>
        <taxon>Eukaryota</taxon>
        <taxon>Fungi</taxon>
        <taxon>Dikarya</taxon>
        <taxon>Ascomycota</taxon>
        <taxon>Pezizomycotina</taxon>
        <taxon>Sordariomycetes</taxon>
        <taxon>Sordariomycetidae</taxon>
        <taxon>Sordariales</taxon>
        <taxon>Chaetomiaceae</taxon>
        <taxon>Mycothermus</taxon>
    </lineage>
</organism>